<dbReference type="EMBL" id="CP087164">
    <property type="protein sequence ID" value="UGS34617.1"/>
    <property type="molecule type" value="Genomic_DNA"/>
</dbReference>
<dbReference type="InterPro" id="IPR029063">
    <property type="entry name" value="SAM-dependent_MTases_sf"/>
</dbReference>
<dbReference type="SUPFAM" id="SSF53335">
    <property type="entry name" value="S-adenosyl-L-methionine-dependent methyltransferases"/>
    <property type="match status" value="1"/>
</dbReference>
<dbReference type="PANTHER" id="PTHR43861">
    <property type="entry name" value="TRANS-ACONITATE 2-METHYLTRANSFERASE-RELATED"/>
    <property type="match status" value="1"/>
</dbReference>
<protein>
    <recommendedName>
        <fullName evidence="3">Class I SAM-dependent methyltransferase</fullName>
    </recommendedName>
</protein>
<dbReference type="AlphaFoldDB" id="A0A9E7BZL3"/>
<organism evidence="1 2">
    <name type="scientific">Capillimicrobium parvum</name>
    <dbReference type="NCBI Taxonomy" id="2884022"/>
    <lineage>
        <taxon>Bacteria</taxon>
        <taxon>Bacillati</taxon>
        <taxon>Actinomycetota</taxon>
        <taxon>Thermoleophilia</taxon>
        <taxon>Solirubrobacterales</taxon>
        <taxon>Capillimicrobiaceae</taxon>
        <taxon>Capillimicrobium</taxon>
    </lineage>
</organism>
<reference evidence="1" key="1">
    <citation type="journal article" date="2022" name="Int. J. Syst. Evol. Microbiol.">
        <title>Pseudomonas aegrilactucae sp. nov. and Pseudomonas morbosilactucae sp. nov., pathogens causing bacterial rot of lettuce in Japan.</title>
        <authorList>
            <person name="Sawada H."/>
            <person name="Fujikawa T."/>
            <person name="Satou M."/>
        </authorList>
    </citation>
    <scope>NUCLEOTIDE SEQUENCE</scope>
    <source>
        <strain evidence="1">0166_1</strain>
    </source>
</reference>
<evidence type="ECO:0000313" key="1">
    <source>
        <dbReference type="EMBL" id="UGS34617.1"/>
    </source>
</evidence>
<gene>
    <name evidence="1" type="ORF">DSM104329_00996</name>
</gene>
<evidence type="ECO:0000313" key="2">
    <source>
        <dbReference type="Proteomes" id="UP001162834"/>
    </source>
</evidence>
<accession>A0A9E7BZL3</accession>
<dbReference type="Gene3D" id="3.40.50.150">
    <property type="entry name" value="Vaccinia Virus protein VP39"/>
    <property type="match status" value="1"/>
</dbReference>
<dbReference type="Pfam" id="PF13489">
    <property type="entry name" value="Methyltransf_23"/>
    <property type="match status" value="1"/>
</dbReference>
<name>A0A9E7BZL3_9ACTN</name>
<dbReference type="Proteomes" id="UP001162834">
    <property type="component" value="Chromosome"/>
</dbReference>
<evidence type="ECO:0008006" key="3">
    <source>
        <dbReference type="Google" id="ProtNLM"/>
    </source>
</evidence>
<proteinExistence type="predicted"/>
<dbReference type="CDD" id="cd02440">
    <property type="entry name" value="AdoMet_MTases"/>
    <property type="match status" value="1"/>
</dbReference>
<sequence length="243" mass="26939">MTMHDTTERYTGPEYREANPDWHVSHSPWKADLVVDALGGWRPRSICEVGCGAGEILRILHDRLEPDRSVGFEIAPAAYELCLGRTTAGLEFVLGDASETGERFDLMLLMDVIEHVEDPIGFLRGLRARADRTILHIPLDLSVQSVLRRDRLMHARRSVGHLHYFTPETAVATIEDAGYAVTATEITRVTVDLPVKSFKARVARLPRRVLPPAFVARTLGGFSLLVSAVNEPAAVFTSRASSR</sequence>
<dbReference type="RefSeq" id="WP_259314283.1">
    <property type="nucleotide sequence ID" value="NZ_CP087164.1"/>
</dbReference>
<keyword evidence="2" id="KW-1185">Reference proteome</keyword>
<dbReference type="KEGG" id="sbae:DSM104329_00996"/>